<dbReference type="EMBL" id="CP045231">
    <property type="protein sequence ID" value="QFS52834.1"/>
    <property type="molecule type" value="Genomic_DNA"/>
</dbReference>
<protein>
    <submittedName>
        <fullName evidence="1">Uncharacterized protein</fullName>
    </submittedName>
</protein>
<name>A0A5P8WJD9_9NOSO</name>
<keyword evidence="2" id="KW-1185">Reference proteome</keyword>
<reference evidence="1 2" key="1">
    <citation type="submission" date="2019-10" db="EMBL/GenBank/DDBJ databases">
        <title>Genomic and transcriptomic insights into the perfect genentic adaptation of a filamentous nitrogen-fixing cyanobacterium to rice fields.</title>
        <authorList>
            <person name="Chen Z."/>
        </authorList>
    </citation>
    <scope>NUCLEOTIDE SEQUENCE [LARGE SCALE GENOMIC DNA]</scope>
    <source>
        <strain evidence="1">CCNUC1</strain>
    </source>
</reference>
<dbReference type="KEGG" id="nsh:GXM_10098"/>
<accession>A0A5P8WJD9</accession>
<sequence length="80" mass="9435">MHLIEKLDKTSIFPILTNYIQHLPISRQYLPNLQFFLTFLHLLHHPLTKFSLAQKFPINPNNSQDLLEVSHYFPIIGQLP</sequence>
<dbReference type="AlphaFoldDB" id="A0A5P8WJD9"/>
<dbReference type="Proteomes" id="UP000326678">
    <property type="component" value="Chromosome pGXM04"/>
</dbReference>
<organism evidence="1 2">
    <name type="scientific">Nostoc sphaeroides CCNUC1</name>
    <dbReference type="NCBI Taxonomy" id="2653204"/>
    <lineage>
        <taxon>Bacteria</taxon>
        <taxon>Bacillati</taxon>
        <taxon>Cyanobacteriota</taxon>
        <taxon>Cyanophyceae</taxon>
        <taxon>Nostocales</taxon>
        <taxon>Nostocaceae</taxon>
        <taxon>Nostoc</taxon>
    </lineage>
</organism>
<gene>
    <name evidence="1" type="ORF">GXM_10098</name>
</gene>
<evidence type="ECO:0000313" key="2">
    <source>
        <dbReference type="Proteomes" id="UP000326678"/>
    </source>
</evidence>
<evidence type="ECO:0000313" key="1">
    <source>
        <dbReference type="EMBL" id="QFS52834.1"/>
    </source>
</evidence>
<proteinExistence type="predicted"/>